<dbReference type="AlphaFoldDB" id="A0A6A6PVF6"/>
<feature type="region of interest" description="Disordered" evidence="2">
    <location>
        <begin position="1"/>
        <end position="31"/>
    </location>
</feature>
<dbReference type="OrthoDB" id="5222339at2759"/>
<dbReference type="GeneID" id="54478193"/>
<feature type="domain" description="DRBM" evidence="3">
    <location>
        <begin position="158"/>
        <end position="231"/>
    </location>
</feature>
<gene>
    <name evidence="4" type="ORF">BDY17DRAFT_324424</name>
</gene>
<evidence type="ECO:0000256" key="1">
    <source>
        <dbReference type="PROSITE-ProRule" id="PRU00266"/>
    </source>
</evidence>
<dbReference type="CDD" id="cd00048">
    <property type="entry name" value="DSRM_SF"/>
    <property type="match status" value="1"/>
</dbReference>
<protein>
    <recommendedName>
        <fullName evidence="3">DRBM domain-containing protein</fullName>
    </recommendedName>
</protein>
<organism evidence="4 5">
    <name type="scientific">Neohortaea acidophila</name>
    <dbReference type="NCBI Taxonomy" id="245834"/>
    <lineage>
        <taxon>Eukaryota</taxon>
        <taxon>Fungi</taxon>
        <taxon>Dikarya</taxon>
        <taxon>Ascomycota</taxon>
        <taxon>Pezizomycotina</taxon>
        <taxon>Dothideomycetes</taxon>
        <taxon>Dothideomycetidae</taxon>
        <taxon>Mycosphaerellales</taxon>
        <taxon>Teratosphaeriaceae</taxon>
        <taxon>Neohortaea</taxon>
    </lineage>
</organism>
<dbReference type="SMART" id="SM00358">
    <property type="entry name" value="DSRM"/>
    <property type="match status" value="2"/>
</dbReference>
<keyword evidence="5" id="KW-1185">Reference proteome</keyword>
<dbReference type="EMBL" id="MU001635">
    <property type="protein sequence ID" value="KAF2483711.1"/>
    <property type="molecule type" value="Genomic_DNA"/>
</dbReference>
<feature type="region of interest" description="Disordered" evidence="2">
    <location>
        <begin position="233"/>
        <end position="263"/>
    </location>
</feature>
<name>A0A6A6PVF6_9PEZI</name>
<proteinExistence type="predicted"/>
<evidence type="ECO:0000259" key="3">
    <source>
        <dbReference type="PROSITE" id="PS50137"/>
    </source>
</evidence>
<feature type="compositionally biased region" description="Polar residues" evidence="2">
    <location>
        <begin position="21"/>
        <end position="31"/>
    </location>
</feature>
<dbReference type="Proteomes" id="UP000799767">
    <property type="component" value="Unassembled WGS sequence"/>
</dbReference>
<dbReference type="Pfam" id="PF00035">
    <property type="entry name" value="dsrm"/>
    <property type="match status" value="1"/>
</dbReference>
<dbReference type="Gene3D" id="3.30.160.20">
    <property type="match status" value="1"/>
</dbReference>
<feature type="region of interest" description="Disordered" evidence="2">
    <location>
        <begin position="45"/>
        <end position="65"/>
    </location>
</feature>
<sequence length="368" mass="40511">MANEENAEDGSHALSRGNDVPNGNQISTTFPPALNIQSLEDFIRENPYHPPTAGTTQRQSKGDPESVSRFHNLCVLRGITPILTETEVASQAFTAKVVFGELEVEVEEQFPSKKVARGAVCKLALEKLLSTDAGVRKKAKRKRSGANDASTEFEIDEDWVSILNEYAQPKRLRMPEYDDMAYGGAPPKFSCTLKIADAPNETFGYRFDLLHTSKKAAKTMAAKEAVLWLREQGKLPPTPTKRKKIAHPTAAAGHSGSTDISRSLSTLSTDDHVPLPPSQRLNYLIDSLGFQGMWWDLRPSPVQSCLGNMAWDAAITFPDRDVETEPRLAGRLGQVWGVHGKANAKAKCCKNVLPLLEEIQAERIGQFS</sequence>
<evidence type="ECO:0000256" key="2">
    <source>
        <dbReference type="SAM" id="MobiDB-lite"/>
    </source>
</evidence>
<dbReference type="SUPFAM" id="SSF54768">
    <property type="entry name" value="dsRNA-binding domain-like"/>
    <property type="match status" value="2"/>
</dbReference>
<evidence type="ECO:0000313" key="4">
    <source>
        <dbReference type="EMBL" id="KAF2483711.1"/>
    </source>
</evidence>
<dbReference type="GO" id="GO:0003723">
    <property type="term" value="F:RNA binding"/>
    <property type="evidence" value="ECO:0007669"/>
    <property type="project" value="UniProtKB-UniRule"/>
</dbReference>
<reference evidence="4" key="1">
    <citation type="journal article" date="2020" name="Stud. Mycol.">
        <title>101 Dothideomycetes genomes: a test case for predicting lifestyles and emergence of pathogens.</title>
        <authorList>
            <person name="Haridas S."/>
            <person name="Albert R."/>
            <person name="Binder M."/>
            <person name="Bloem J."/>
            <person name="Labutti K."/>
            <person name="Salamov A."/>
            <person name="Andreopoulos B."/>
            <person name="Baker S."/>
            <person name="Barry K."/>
            <person name="Bills G."/>
            <person name="Bluhm B."/>
            <person name="Cannon C."/>
            <person name="Castanera R."/>
            <person name="Culley D."/>
            <person name="Daum C."/>
            <person name="Ezra D."/>
            <person name="Gonzalez J."/>
            <person name="Henrissat B."/>
            <person name="Kuo A."/>
            <person name="Liang C."/>
            <person name="Lipzen A."/>
            <person name="Lutzoni F."/>
            <person name="Magnuson J."/>
            <person name="Mondo S."/>
            <person name="Nolan M."/>
            <person name="Ohm R."/>
            <person name="Pangilinan J."/>
            <person name="Park H.-J."/>
            <person name="Ramirez L."/>
            <person name="Alfaro M."/>
            <person name="Sun H."/>
            <person name="Tritt A."/>
            <person name="Yoshinaga Y."/>
            <person name="Zwiers L.-H."/>
            <person name="Turgeon B."/>
            <person name="Goodwin S."/>
            <person name="Spatafora J."/>
            <person name="Crous P."/>
            <person name="Grigoriev I."/>
        </authorList>
    </citation>
    <scope>NUCLEOTIDE SEQUENCE</scope>
    <source>
        <strain evidence="4">CBS 113389</strain>
    </source>
</reference>
<dbReference type="InterPro" id="IPR014720">
    <property type="entry name" value="dsRBD_dom"/>
</dbReference>
<dbReference type="RefSeq" id="XP_033590281.1">
    <property type="nucleotide sequence ID" value="XM_033737191.1"/>
</dbReference>
<accession>A0A6A6PVF6</accession>
<dbReference type="PROSITE" id="PS50137">
    <property type="entry name" value="DS_RBD"/>
    <property type="match status" value="1"/>
</dbReference>
<evidence type="ECO:0000313" key="5">
    <source>
        <dbReference type="Proteomes" id="UP000799767"/>
    </source>
</evidence>
<keyword evidence="1" id="KW-0694">RNA-binding</keyword>